<feature type="domain" description="HTH arsR-type" evidence="1">
    <location>
        <begin position="261"/>
        <end position="343"/>
    </location>
</feature>
<dbReference type="Pfam" id="PF01022">
    <property type="entry name" value="HTH_5"/>
    <property type="match status" value="1"/>
</dbReference>
<dbReference type="CDD" id="cd00090">
    <property type="entry name" value="HTH_ARSR"/>
    <property type="match status" value="1"/>
</dbReference>
<dbReference type="SMART" id="SM00418">
    <property type="entry name" value="HTH_ARSR"/>
    <property type="match status" value="1"/>
</dbReference>
<evidence type="ECO:0000313" key="3">
    <source>
        <dbReference type="Proteomes" id="UP000657006"/>
    </source>
</evidence>
<dbReference type="EMBL" id="JACRSQ010000008">
    <property type="protein sequence ID" value="MBC8543379.1"/>
    <property type="molecule type" value="Genomic_DNA"/>
</dbReference>
<reference evidence="2" key="1">
    <citation type="submission" date="2020-08" db="EMBL/GenBank/DDBJ databases">
        <title>Genome public.</title>
        <authorList>
            <person name="Liu C."/>
            <person name="Sun Q."/>
        </authorList>
    </citation>
    <scope>NUCLEOTIDE SEQUENCE</scope>
    <source>
        <strain evidence="2">NSJ-32</strain>
    </source>
</reference>
<name>A0A926I0N6_9FIRM</name>
<comment type="caution">
    <text evidence="2">The sequence shown here is derived from an EMBL/GenBank/DDBJ whole genome shotgun (WGS) entry which is preliminary data.</text>
</comment>
<dbReference type="AlphaFoldDB" id="A0A926I0N6"/>
<gene>
    <name evidence="2" type="ORF">H8730_07460</name>
</gene>
<dbReference type="InterPro" id="IPR011991">
    <property type="entry name" value="ArsR-like_HTH"/>
</dbReference>
<sequence>MNINESLGILYDTLFYNVVYFNRKAVEARLSSLTHKKTDTILYNYDSFRIKKNLPNPPDSLYPFFHYSKHFHCVLTKLVLEKTDFFGDSISDFFQKLEDKRFFKQYVVTHYLHTFEDVNMQRVLLAEGESIAKALTLLSESIKIDYFYYMFYHFNQLADQLISYLKSLLIEVEKFHAKNKDKADIIHTFISADTTSQVKRACMIDDEINFENQTYSVCYLDQYLIMKRSTQGKKPFAFLLGCNYSDVLSQAIDYRYITIYSVIKSYGNDTKLDIIRELSKKEMTVSQLSRKLHLSRSSIGRYVEDLVEEVAITRVKKGGADIYLRLNPEYFIHSKTVFIDYVDNILLELRTNV</sequence>
<keyword evidence="3" id="KW-1185">Reference proteome</keyword>
<protein>
    <submittedName>
        <fullName evidence="2">Winged helix-turn-helix transcriptional regulator</fullName>
    </submittedName>
</protein>
<dbReference type="InterPro" id="IPR036390">
    <property type="entry name" value="WH_DNA-bd_sf"/>
</dbReference>
<dbReference type="Gene3D" id="1.10.10.10">
    <property type="entry name" value="Winged helix-like DNA-binding domain superfamily/Winged helix DNA-binding domain"/>
    <property type="match status" value="1"/>
</dbReference>
<dbReference type="SUPFAM" id="SSF46785">
    <property type="entry name" value="Winged helix' DNA-binding domain"/>
    <property type="match status" value="1"/>
</dbReference>
<organism evidence="2 3">
    <name type="scientific">Bianquea renquensis</name>
    <dbReference type="NCBI Taxonomy" id="2763661"/>
    <lineage>
        <taxon>Bacteria</taxon>
        <taxon>Bacillati</taxon>
        <taxon>Bacillota</taxon>
        <taxon>Clostridia</taxon>
        <taxon>Eubacteriales</taxon>
        <taxon>Bianqueaceae</taxon>
        <taxon>Bianquea</taxon>
    </lineage>
</organism>
<proteinExistence type="predicted"/>
<dbReference type="Proteomes" id="UP000657006">
    <property type="component" value="Unassembled WGS sequence"/>
</dbReference>
<dbReference type="InterPro" id="IPR036388">
    <property type="entry name" value="WH-like_DNA-bd_sf"/>
</dbReference>
<accession>A0A926I0N6</accession>
<dbReference type="InterPro" id="IPR001845">
    <property type="entry name" value="HTH_ArsR_DNA-bd_dom"/>
</dbReference>
<dbReference type="RefSeq" id="WP_177715961.1">
    <property type="nucleotide sequence ID" value="NZ_JACRSQ010000008.1"/>
</dbReference>
<evidence type="ECO:0000313" key="2">
    <source>
        <dbReference type="EMBL" id="MBC8543379.1"/>
    </source>
</evidence>
<dbReference type="GO" id="GO:0003700">
    <property type="term" value="F:DNA-binding transcription factor activity"/>
    <property type="evidence" value="ECO:0007669"/>
    <property type="project" value="InterPro"/>
</dbReference>
<evidence type="ECO:0000259" key="1">
    <source>
        <dbReference type="SMART" id="SM00418"/>
    </source>
</evidence>